<gene>
    <name evidence="2" type="ORF">E1212_10520</name>
</gene>
<name>A0A4R4RQF8_9ACTN</name>
<dbReference type="GO" id="GO:0044877">
    <property type="term" value="F:protein-containing complex binding"/>
    <property type="evidence" value="ECO:0007669"/>
    <property type="project" value="TreeGrafter"/>
</dbReference>
<reference evidence="2 3" key="1">
    <citation type="submission" date="2019-02" db="EMBL/GenBank/DDBJ databases">
        <title>Draft genome sequences of novel Actinobacteria.</title>
        <authorList>
            <person name="Sahin N."/>
            <person name="Ay H."/>
            <person name="Saygin H."/>
        </authorList>
    </citation>
    <scope>NUCLEOTIDE SEQUENCE [LARGE SCALE GENOMIC DNA]</scope>
    <source>
        <strain evidence="2 3">KC603</strain>
    </source>
</reference>
<proteinExistence type="predicted"/>
<dbReference type="InterPro" id="IPR051207">
    <property type="entry name" value="ComplexI_NDUFA9_subunit"/>
</dbReference>
<protein>
    <submittedName>
        <fullName evidence="2">SDR family oxidoreductase</fullName>
    </submittedName>
</protein>
<evidence type="ECO:0000259" key="1">
    <source>
        <dbReference type="Pfam" id="PF13460"/>
    </source>
</evidence>
<dbReference type="AlphaFoldDB" id="A0A4R4RQF8"/>
<organism evidence="2 3">
    <name type="scientific">Jiangella ureilytica</name>
    <dbReference type="NCBI Taxonomy" id="2530374"/>
    <lineage>
        <taxon>Bacteria</taxon>
        <taxon>Bacillati</taxon>
        <taxon>Actinomycetota</taxon>
        <taxon>Actinomycetes</taxon>
        <taxon>Jiangellales</taxon>
        <taxon>Jiangellaceae</taxon>
        <taxon>Jiangella</taxon>
    </lineage>
</organism>
<keyword evidence="3" id="KW-1185">Reference proteome</keyword>
<dbReference type="PANTHER" id="PTHR12126:SF11">
    <property type="entry name" value="NADH DEHYDROGENASE [UBIQUINONE] 1 ALPHA SUBCOMPLEX SUBUNIT 9, MITOCHONDRIAL"/>
    <property type="match status" value="1"/>
</dbReference>
<dbReference type="Pfam" id="PF13460">
    <property type="entry name" value="NAD_binding_10"/>
    <property type="match status" value="1"/>
</dbReference>
<dbReference type="OrthoDB" id="9771302at2"/>
<accession>A0A4R4RQF8</accession>
<dbReference type="RefSeq" id="WP_131982055.1">
    <property type="nucleotide sequence ID" value="NZ_SMKL01000018.1"/>
</dbReference>
<dbReference type="InterPro" id="IPR036291">
    <property type="entry name" value="NAD(P)-bd_dom_sf"/>
</dbReference>
<comment type="caution">
    <text evidence="2">The sequence shown here is derived from an EMBL/GenBank/DDBJ whole genome shotgun (WGS) entry which is preliminary data.</text>
</comment>
<dbReference type="Proteomes" id="UP000295621">
    <property type="component" value="Unassembled WGS sequence"/>
</dbReference>
<dbReference type="SUPFAM" id="SSF51735">
    <property type="entry name" value="NAD(P)-binding Rossmann-fold domains"/>
    <property type="match status" value="1"/>
</dbReference>
<dbReference type="EMBL" id="SMKL01000018">
    <property type="protein sequence ID" value="TDC52030.1"/>
    <property type="molecule type" value="Genomic_DNA"/>
</dbReference>
<dbReference type="PANTHER" id="PTHR12126">
    <property type="entry name" value="NADH-UBIQUINONE OXIDOREDUCTASE 39 KDA SUBUNIT-RELATED"/>
    <property type="match status" value="1"/>
</dbReference>
<feature type="domain" description="NAD(P)-binding" evidence="1">
    <location>
        <begin position="9"/>
        <end position="142"/>
    </location>
</feature>
<evidence type="ECO:0000313" key="2">
    <source>
        <dbReference type="EMBL" id="TDC52030.1"/>
    </source>
</evidence>
<dbReference type="Gene3D" id="3.40.50.720">
    <property type="entry name" value="NAD(P)-binding Rossmann-like Domain"/>
    <property type="match status" value="1"/>
</dbReference>
<dbReference type="InterPro" id="IPR016040">
    <property type="entry name" value="NAD(P)-bd_dom"/>
</dbReference>
<evidence type="ECO:0000313" key="3">
    <source>
        <dbReference type="Proteomes" id="UP000295621"/>
    </source>
</evidence>
<sequence>MTTPLLVTGGTGTLGRLIVPRLTAAGRTVRVLSRTPREPAADAVEHVTADLRTAGAPRRLDAALDGVEVVLHLAGGPKGDAEATTALAQAAARAGVKHLVHISAIGAGSVPIGWFRMKLAAEEAVTGSGVPWTVLRAAQFHDLVLRTATAMARLPVVPVPGGLRFQPVDARDVAARLTELTLGEPAGPVPDLAGPRIVPMGELMRSYLRAAGKRRALLPVRMPGRAGRAYRDGANLTADGADLGTRTWEEFLAERLAQPSPSA</sequence>